<proteinExistence type="predicted"/>
<organism evidence="1">
    <name type="scientific">marine metagenome</name>
    <dbReference type="NCBI Taxonomy" id="408172"/>
    <lineage>
        <taxon>unclassified sequences</taxon>
        <taxon>metagenomes</taxon>
        <taxon>ecological metagenomes</taxon>
    </lineage>
</organism>
<name>A0A382DUY0_9ZZZZ</name>
<dbReference type="AlphaFoldDB" id="A0A382DUY0"/>
<evidence type="ECO:0000313" key="1">
    <source>
        <dbReference type="EMBL" id="SVB41744.1"/>
    </source>
</evidence>
<gene>
    <name evidence="1" type="ORF">METZ01_LOCUS194598</name>
</gene>
<feature type="non-terminal residue" evidence="1">
    <location>
        <position position="24"/>
    </location>
</feature>
<dbReference type="EMBL" id="UINC01041036">
    <property type="protein sequence ID" value="SVB41744.1"/>
    <property type="molecule type" value="Genomic_DNA"/>
</dbReference>
<reference evidence="1" key="1">
    <citation type="submission" date="2018-05" db="EMBL/GenBank/DDBJ databases">
        <authorList>
            <person name="Lanie J.A."/>
            <person name="Ng W.-L."/>
            <person name="Kazmierczak K.M."/>
            <person name="Andrzejewski T.M."/>
            <person name="Davidsen T.M."/>
            <person name="Wayne K.J."/>
            <person name="Tettelin H."/>
            <person name="Glass J.I."/>
            <person name="Rusch D."/>
            <person name="Podicherti R."/>
            <person name="Tsui H.-C.T."/>
            <person name="Winkler M.E."/>
        </authorList>
    </citation>
    <scope>NUCLEOTIDE SEQUENCE</scope>
</reference>
<accession>A0A382DUY0</accession>
<sequence>MIQQLINHFLKRKEVKEIITILEK</sequence>
<protein>
    <submittedName>
        <fullName evidence="1">Uncharacterized protein</fullName>
    </submittedName>
</protein>